<dbReference type="NCBIfam" id="TIGR01641">
    <property type="entry name" value="phageSPP1_gp7"/>
    <property type="match status" value="1"/>
</dbReference>
<protein>
    <submittedName>
        <fullName evidence="2">Phage minor head protein</fullName>
    </submittedName>
</protein>
<evidence type="ECO:0000313" key="2">
    <source>
        <dbReference type="EMBL" id="MFG6462305.1"/>
    </source>
</evidence>
<reference evidence="2 3" key="1">
    <citation type="submission" date="2024-08" db="EMBL/GenBank/DDBJ databases">
        <authorList>
            <person name="Lu H."/>
        </authorList>
    </citation>
    <scope>NUCLEOTIDE SEQUENCE [LARGE SCALE GENOMIC DNA]</scope>
    <source>
        <strain evidence="2 3">DXS20W</strain>
    </source>
</reference>
<organism evidence="2 3">
    <name type="scientific">Pelomonas lactea</name>
    <dbReference type="NCBI Taxonomy" id="3299030"/>
    <lineage>
        <taxon>Bacteria</taxon>
        <taxon>Pseudomonadati</taxon>
        <taxon>Pseudomonadota</taxon>
        <taxon>Betaproteobacteria</taxon>
        <taxon>Burkholderiales</taxon>
        <taxon>Sphaerotilaceae</taxon>
        <taxon>Roseateles</taxon>
    </lineage>
</organism>
<gene>
    <name evidence="2" type="ORF">ACG04Q_12055</name>
</gene>
<comment type="caution">
    <text evidence="2">The sequence shown here is derived from an EMBL/GenBank/DDBJ whole genome shotgun (WGS) entry which is preliminary data.</text>
</comment>
<keyword evidence="3" id="KW-1185">Reference proteome</keyword>
<feature type="domain" description="Phage head morphogenesis" evidence="1">
    <location>
        <begin position="54"/>
        <end position="185"/>
    </location>
</feature>
<dbReference type="RefSeq" id="WP_394511168.1">
    <property type="nucleotide sequence ID" value="NZ_JBIGHX010000003.1"/>
</dbReference>
<proteinExistence type="predicted"/>
<evidence type="ECO:0000259" key="1">
    <source>
        <dbReference type="Pfam" id="PF04233"/>
    </source>
</evidence>
<accession>A0ABW7GK23</accession>
<dbReference type="InterPro" id="IPR006528">
    <property type="entry name" value="Phage_head_morphogenesis_dom"/>
</dbReference>
<evidence type="ECO:0000313" key="3">
    <source>
        <dbReference type="Proteomes" id="UP001606302"/>
    </source>
</evidence>
<dbReference type="Proteomes" id="UP001606302">
    <property type="component" value="Unassembled WGS sequence"/>
</dbReference>
<name>A0ABW7GK23_9BURK</name>
<sequence>MAVDLRFNLEPRKALEFFRGKGYATSFGWQEVWQYEHDLAFTVAKMMNVDLLRDVRMAVDKAIAEGWTKQQFRDALEPRLVEAGWWGKAEMTDPDTGEIKQVQLGSPRRLQTIFETNIQTSYAAGHWAQIRQTKDDAPYLMYDAVNDAQTRPEHAAWDGLVLSADDPWWQAHFPPNDWGCRCGVIQLSRAQAEAMGKAEPDTAPAVQMRDYTNPRTGETTQVPKGVGPGWAYAPGSSRIEMQRDLLTEKERAFRDGK</sequence>
<dbReference type="Pfam" id="PF04233">
    <property type="entry name" value="Phage_Mu_F"/>
    <property type="match status" value="1"/>
</dbReference>
<dbReference type="EMBL" id="JBIGHX010000003">
    <property type="protein sequence ID" value="MFG6462305.1"/>
    <property type="molecule type" value="Genomic_DNA"/>
</dbReference>